<accession>A0A0C9SYX5</accession>
<dbReference type="Proteomes" id="UP000053263">
    <property type="component" value="Unassembled WGS sequence"/>
</dbReference>
<proteinExistence type="predicted"/>
<feature type="signal peptide" evidence="1">
    <location>
        <begin position="1"/>
        <end position="16"/>
    </location>
</feature>
<evidence type="ECO:0000313" key="2">
    <source>
        <dbReference type="EMBL" id="KII85310.1"/>
    </source>
</evidence>
<name>A0A0C9SYX5_PLICR</name>
<dbReference type="HOGENOM" id="CLU_1058132_0_0_1"/>
<keyword evidence="1" id="KW-0732">Signal</keyword>
<protein>
    <submittedName>
        <fullName evidence="2">Unplaced genomic scaffold PLICRscaffold_15, whole genome shotgun sequence</fullName>
    </submittedName>
</protein>
<sequence>MLAAILLASLAVAASATPFGPTPSITGSWNAPSPTETSTDTYEVHTKDANWATFETWRSSWDFADSGADEFGYRLKGQDDTAAIVKYDGAGANIVNVTYNSDNPDIQGTVSVAVQVNATFGASASKRDSWDGLSNYSPVAFPTVPVSVVNIMCADDLNFTVIVTNADGTTQTSTGTDGVELSVTRPANVTVNVAGHEAGGLTASINSAEPFTAAFGSGAAPEIAVIYGVQIGFCPD</sequence>
<organism evidence="2 3">
    <name type="scientific">Plicaturopsis crispa FD-325 SS-3</name>
    <dbReference type="NCBI Taxonomy" id="944288"/>
    <lineage>
        <taxon>Eukaryota</taxon>
        <taxon>Fungi</taxon>
        <taxon>Dikarya</taxon>
        <taxon>Basidiomycota</taxon>
        <taxon>Agaricomycotina</taxon>
        <taxon>Agaricomycetes</taxon>
        <taxon>Agaricomycetidae</taxon>
        <taxon>Amylocorticiales</taxon>
        <taxon>Amylocorticiaceae</taxon>
        <taxon>Plicatura</taxon>
        <taxon>Plicaturopsis crispa</taxon>
    </lineage>
</organism>
<gene>
    <name evidence="2" type="ORF">PLICRDRAFT_57229</name>
</gene>
<evidence type="ECO:0000256" key="1">
    <source>
        <dbReference type="SAM" id="SignalP"/>
    </source>
</evidence>
<dbReference type="EMBL" id="KN832568">
    <property type="protein sequence ID" value="KII85310.1"/>
    <property type="molecule type" value="Genomic_DNA"/>
</dbReference>
<evidence type="ECO:0000313" key="3">
    <source>
        <dbReference type="Proteomes" id="UP000053263"/>
    </source>
</evidence>
<dbReference type="AlphaFoldDB" id="A0A0C9SYX5"/>
<keyword evidence="3" id="KW-1185">Reference proteome</keyword>
<feature type="chain" id="PRO_5002203181" evidence="1">
    <location>
        <begin position="17"/>
        <end position="236"/>
    </location>
</feature>
<reference evidence="2 3" key="1">
    <citation type="submission" date="2014-06" db="EMBL/GenBank/DDBJ databases">
        <title>Evolutionary Origins and Diversification of the Mycorrhizal Mutualists.</title>
        <authorList>
            <consortium name="DOE Joint Genome Institute"/>
            <consortium name="Mycorrhizal Genomics Consortium"/>
            <person name="Kohler A."/>
            <person name="Kuo A."/>
            <person name="Nagy L.G."/>
            <person name="Floudas D."/>
            <person name="Copeland A."/>
            <person name="Barry K.W."/>
            <person name="Cichocki N."/>
            <person name="Veneault-Fourrey C."/>
            <person name="LaButti K."/>
            <person name="Lindquist E.A."/>
            <person name="Lipzen A."/>
            <person name="Lundell T."/>
            <person name="Morin E."/>
            <person name="Murat C."/>
            <person name="Riley R."/>
            <person name="Ohm R."/>
            <person name="Sun H."/>
            <person name="Tunlid A."/>
            <person name="Henrissat B."/>
            <person name="Grigoriev I.V."/>
            <person name="Hibbett D.S."/>
            <person name="Martin F."/>
        </authorList>
    </citation>
    <scope>NUCLEOTIDE SEQUENCE [LARGE SCALE GENOMIC DNA]</scope>
    <source>
        <strain evidence="2 3">FD-325 SS-3</strain>
    </source>
</reference>